<sequence length="190" mass="22445">MKQSRNMEAVAERLYSLEEYLAFCETHEGRFEFVNGEIIEMSGETTTSNRIAGNIHFYLRKILQDGPFELYQNAVKLRVEDGKVVRIPDFLICEEKGDAIRYTTLPLLIVEVLSESTVKTDRVDKLREYSSDPSLQYYLMIEQTKCHIDVYIRDGERWYFEFYDKMDDVIKLPYFNADLPLSVVYRKVNF</sequence>
<reference evidence="2" key="1">
    <citation type="submission" date="2024-06" db="EMBL/GenBank/DDBJ databases">
        <title>Sequencing and assembly of the genome of Dyadobacter sp. strain 676, a symbiont of Cyamopsis tetragonoloba.</title>
        <authorList>
            <person name="Guro P."/>
            <person name="Sazanova A."/>
            <person name="Kuznetsova I."/>
            <person name="Belimov A."/>
            <person name="Safronova V."/>
        </authorList>
    </citation>
    <scope>NUCLEOTIDE SEQUENCE</scope>
    <source>
        <strain evidence="2">676</strain>
    </source>
</reference>
<name>A0AAU8FQS3_9BACT</name>
<keyword evidence="2" id="KW-0540">Nuclease</keyword>
<dbReference type="RefSeq" id="WP_353722209.1">
    <property type="nucleotide sequence ID" value="NZ_CP159289.1"/>
</dbReference>
<feature type="domain" description="Putative restriction endonuclease" evidence="1">
    <location>
        <begin position="17"/>
        <end position="176"/>
    </location>
</feature>
<dbReference type="EMBL" id="CP159289">
    <property type="protein sequence ID" value="XCH26944.1"/>
    <property type="molecule type" value="Genomic_DNA"/>
</dbReference>
<dbReference type="AlphaFoldDB" id="A0AAU8FQS3"/>
<keyword evidence="2" id="KW-0255">Endonuclease</keyword>
<dbReference type="PANTHER" id="PTHR36558">
    <property type="entry name" value="GLR1098 PROTEIN"/>
    <property type="match status" value="1"/>
</dbReference>
<dbReference type="Pfam" id="PF05685">
    <property type="entry name" value="Uma2"/>
    <property type="match status" value="1"/>
</dbReference>
<dbReference type="InterPro" id="IPR008538">
    <property type="entry name" value="Uma2"/>
</dbReference>
<accession>A0AAU8FQS3</accession>
<dbReference type="GO" id="GO:0004519">
    <property type="term" value="F:endonuclease activity"/>
    <property type="evidence" value="ECO:0007669"/>
    <property type="project" value="UniProtKB-KW"/>
</dbReference>
<proteinExistence type="predicted"/>
<gene>
    <name evidence="2" type="ORF">ABV298_11315</name>
</gene>
<protein>
    <submittedName>
        <fullName evidence="2">Uma2 family endonuclease</fullName>
    </submittedName>
</protein>
<evidence type="ECO:0000313" key="2">
    <source>
        <dbReference type="EMBL" id="XCH26944.1"/>
    </source>
</evidence>
<dbReference type="InterPro" id="IPR011335">
    <property type="entry name" value="Restrct_endonuc-II-like"/>
</dbReference>
<dbReference type="SUPFAM" id="SSF52980">
    <property type="entry name" value="Restriction endonuclease-like"/>
    <property type="match status" value="1"/>
</dbReference>
<dbReference type="PANTHER" id="PTHR36558:SF1">
    <property type="entry name" value="RESTRICTION ENDONUCLEASE DOMAIN-CONTAINING PROTEIN-RELATED"/>
    <property type="match status" value="1"/>
</dbReference>
<organism evidence="2">
    <name type="scientific">Dyadobacter sp. 676</name>
    <dbReference type="NCBI Taxonomy" id="3088362"/>
    <lineage>
        <taxon>Bacteria</taxon>
        <taxon>Pseudomonadati</taxon>
        <taxon>Bacteroidota</taxon>
        <taxon>Cytophagia</taxon>
        <taxon>Cytophagales</taxon>
        <taxon>Spirosomataceae</taxon>
        <taxon>Dyadobacter</taxon>
    </lineage>
</organism>
<dbReference type="CDD" id="cd06260">
    <property type="entry name" value="DUF820-like"/>
    <property type="match status" value="1"/>
</dbReference>
<keyword evidence="2" id="KW-0378">Hydrolase</keyword>
<dbReference type="InterPro" id="IPR012296">
    <property type="entry name" value="Nuclease_put_TT1808"/>
</dbReference>
<evidence type="ECO:0000259" key="1">
    <source>
        <dbReference type="Pfam" id="PF05685"/>
    </source>
</evidence>
<dbReference type="Gene3D" id="3.90.1570.10">
    <property type="entry name" value="tt1808, chain A"/>
    <property type="match status" value="1"/>
</dbReference>